<keyword evidence="4 15" id="KW-0645">Protease</keyword>
<comment type="cofactor">
    <cofactor evidence="15">
        <name>Zn(2+)</name>
        <dbReference type="ChEBI" id="CHEBI:29105"/>
    </cofactor>
    <text evidence="15">Binds 1 zinc ion per subunit.</text>
</comment>
<evidence type="ECO:0000256" key="13">
    <source>
        <dbReference type="ARBA" id="ARBA00023136"/>
    </source>
</evidence>
<dbReference type="GO" id="GO:0016887">
    <property type="term" value="F:ATP hydrolysis activity"/>
    <property type="evidence" value="ECO:0007669"/>
    <property type="project" value="UniProtKB-UniRule"/>
</dbReference>
<gene>
    <name evidence="15" type="primary">ftsH</name>
    <name evidence="19" type="ORF">A9308_04615</name>
</gene>
<evidence type="ECO:0000256" key="8">
    <source>
        <dbReference type="ARBA" id="ARBA00022801"/>
    </source>
</evidence>
<dbReference type="Pfam" id="PF06480">
    <property type="entry name" value="FtsH_ext"/>
    <property type="match status" value="1"/>
</dbReference>
<dbReference type="GO" id="GO:0005524">
    <property type="term" value="F:ATP binding"/>
    <property type="evidence" value="ECO:0007669"/>
    <property type="project" value="UniProtKB-UniRule"/>
</dbReference>
<dbReference type="FunFam" id="3.40.50.300:FF:000001">
    <property type="entry name" value="ATP-dependent zinc metalloprotease FtsH"/>
    <property type="match status" value="1"/>
</dbReference>
<evidence type="ECO:0000256" key="6">
    <source>
        <dbReference type="ARBA" id="ARBA00022723"/>
    </source>
</evidence>
<feature type="binding site" evidence="15">
    <location>
        <position position="419"/>
    </location>
    <ligand>
        <name>Zn(2+)</name>
        <dbReference type="ChEBI" id="CHEBI:29105"/>
        <note>catalytic</note>
    </ligand>
</feature>
<keyword evidence="8 15" id="KW-0378">Hydrolase</keyword>
<keyword evidence="19" id="KW-0132">Cell division</keyword>
<dbReference type="GO" id="GO:0008270">
    <property type="term" value="F:zinc ion binding"/>
    <property type="evidence" value="ECO:0007669"/>
    <property type="project" value="UniProtKB-UniRule"/>
</dbReference>
<keyword evidence="10 15" id="KW-0067">ATP-binding</keyword>
<dbReference type="Pfam" id="PF01434">
    <property type="entry name" value="Peptidase_M41"/>
    <property type="match status" value="1"/>
</dbReference>
<evidence type="ECO:0000256" key="2">
    <source>
        <dbReference type="ARBA" id="ARBA00010044"/>
    </source>
</evidence>
<dbReference type="InterPro" id="IPR003959">
    <property type="entry name" value="ATPase_AAA_core"/>
</dbReference>
<evidence type="ECO:0000256" key="10">
    <source>
        <dbReference type="ARBA" id="ARBA00022840"/>
    </source>
</evidence>
<feature type="region of interest" description="Disordered" evidence="17">
    <location>
        <begin position="597"/>
        <end position="633"/>
    </location>
</feature>
<evidence type="ECO:0000256" key="17">
    <source>
        <dbReference type="SAM" id="MobiDB-lite"/>
    </source>
</evidence>
<dbReference type="InterPro" id="IPR003960">
    <property type="entry name" value="ATPase_AAA_CS"/>
</dbReference>
<keyword evidence="3 15" id="KW-1003">Cell membrane</keyword>
<evidence type="ECO:0000313" key="19">
    <source>
        <dbReference type="EMBL" id="OBX80022.1"/>
    </source>
</evidence>
<accession>A0A1B8QEF1</accession>
<evidence type="ECO:0000256" key="15">
    <source>
        <dbReference type="HAMAP-Rule" id="MF_01458"/>
    </source>
</evidence>
<dbReference type="FunFam" id="1.10.8.60:FF:000001">
    <property type="entry name" value="ATP-dependent zinc metalloprotease FtsH"/>
    <property type="match status" value="1"/>
</dbReference>
<reference evidence="19 20" key="1">
    <citation type="submission" date="2016-06" db="EMBL/GenBank/DDBJ databases">
        <title>Draft genome of Moraxella atlantae CCUG 66109.</title>
        <authorList>
            <person name="Salva-Serra F."/>
            <person name="Engstrom-Jakobsson H."/>
            <person name="Thorell K."/>
            <person name="Gonzales-Siles L."/>
            <person name="Karlsson R."/>
            <person name="Boulund F."/>
            <person name="Engstrand L."/>
            <person name="Kristiansson E."/>
            <person name="Moore E."/>
        </authorList>
    </citation>
    <scope>NUCLEOTIDE SEQUENCE [LARGE SCALE GENOMIC DNA]</scope>
    <source>
        <strain evidence="19 20">CCUG 66109</strain>
    </source>
</reference>
<feature type="transmembrane region" description="Helical" evidence="15">
    <location>
        <begin position="98"/>
        <end position="119"/>
    </location>
</feature>
<keyword evidence="12 15" id="KW-0482">Metalloprotease</keyword>
<evidence type="ECO:0000256" key="7">
    <source>
        <dbReference type="ARBA" id="ARBA00022741"/>
    </source>
</evidence>
<comment type="subcellular location">
    <subcellularLocation>
        <location evidence="15">Cell membrane</location>
        <topology evidence="15">Multi-pass membrane protein</topology>
        <orientation evidence="15">Cytoplasmic side</orientation>
    </subcellularLocation>
    <subcellularLocation>
        <location evidence="1">Membrane</location>
    </subcellularLocation>
</comment>
<keyword evidence="7 15" id="KW-0547">Nucleotide-binding</keyword>
<keyword evidence="5 15" id="KW-0812">Transmembrane</keyword>
<dbReference type="FunFam" id="1.20.58.760:FF:000001">
    <property type="entry name" value="ATP-dependent zinc metalloprotease FtsH"/>
    <property type="match status" value="1"/>
</dbReference>
<comment type="caution">
    <text evidence="19">The sequence shown here is derived from an EMBL/GenBank/DDBJ whole genome shotgun (WGS) entry which is preliminary data.</text>
</comment>
<name>A0A1B8QEF1_9GAMM</name>
<comment type="subunit">
    <text evidence="15">Homohexamer.</text>
</comment>
<comment type="similarity">
    <text evidence="14 15">In the central section; belongs to the AAA ATPase family.</text>
</comment>
<dbReference type="Gene3D" id="3.30.720.210">
    <property type="match status" value="1"/>
</dbReference>
<protein>
    <recommendedName>
        <fullName evidence="15">ATP-dependent zinc metalloprotease FtsH</fullName>
        <ecNumber evidence="15">3.4.24.-</ecNumber>
    </recommendedName>
</protein>
<evidence type="ECO:0000256" key="14">
    <source>
        <dbReference type="ARBA" id="ARBA00061570"/>
    </source>
</evidence>
<dbReference type="GO" id="GO:0004222">
    <property type="term" value="F:metalloendopeptidase activity"/>
    <property type="evidence" value="ECO:0007669"/>
    <property type="project" value="InterPro"/>
</dbReference>
<keyword evidence="19" id="KW-0131">Cell cycle</keyword>
<comment type="similarity">
    <text evidence="2 15">In the C-terminal section; belongs to the peptidase M41 family.</text>
</comment>
<dbReference type="Pfam" id="PF17862">
    <property type="entry name" value="AAA_lid_3"/>
    <property type="match status" value="1"/>
</dbReference>
<sequence>MVKNTLLWLVVIGVLVVVFSNFDTRNQPDKLNYSQFVSAVNSDQIKSVKIDGEQIVGEKKNGSTFETVRPMIQDNELMPKLMKHNVEVQGTAPERQGLLMQLLIASFPVLLIIGLFLFIMRNMQGGGSGGGRGMGPMSFGKSKAKMLTEDQVKVTFDDVAGCDEAKQEVTEIVDFLRDPEKFTKLGATIPRGVLMVGPPGTGKTLLAKAIAGEAKVPFFSISGSDFVEMFVGVGASRVRDMFEQAKKNSPCIIFIDEIDAVGRHRGAGMGGGHDEREQTLNQLLVEMDGFEGNDGVIVIAATNRVDVLDKALLRPGRFDRQVQVGLPDIKGREQILRVHLKKLPSTIGVDIRSLARGTPGFSGAQLANLVNEAALFAARHNKASVDMNDFEEAKDKLFMGPERKSMVLREEERRATAYHEAGHALVAELLPGTDPVHKVTIMPRGWALGVTWQLPEHDQTSMYKSKMLNDIAILFGGRIAEEVFINQQSTGASNDFERATKMARAMVTKYGMSEALGIMVYEDDDNGGYFGGSSRTISEATQQKVDEEVRRILEEQYDIARALIEGNADKMHAMVEALLKWETIDRDQLQDIMAGIPPREPKVYQEPSRISIDKPTNPPTGGSALTPPPLPAM</sequence>
<feature type="active site" evidence="15">
    <location>
        <position position="420"/>
    </location>
</feature>
<dbReference type="GO" id="GO:0004176">
    <property type="term" value="F:ATP-dependent peptidase activity"/>
    <property type="evidence" value="ECO:0007669"/>
    <property type="project" value="InterPro"/>
</dbReference>
<feature type="binding site" evidence="15">
    <location>
        <position position="423"/>
    </location>
    <ligand>
        <name>Zn(2+)</name>
        <dbReference type="ChEBI" id="CHEBI:29105"/>
        <note>catalytic</note>
    </ligand>
</feature>
<dbReference type="GO" id="GO:0030163">
    <property type="term" value="P:protein catabolic process"/>
    <property type="evidence" value="ECO:0007669"/>
    <property type="project" value="UniProtKB-UniRule"/>
</dbReference>
<dbReference type="InterPro" id="IPR041569">
    <property type="entry name" value="AAA_lid_3"/>
</dbReference>
<feature type="domain" description="AAA+ ATPase" evidence="18">
    <location>
        <begin position="189"/>
        <end position="328"/>
    </location>
</feature>
<dbReference type="PANTHER" id="PTHR23076:SF97">
    <property type="entry name" value="ATP-DEPENDENT ZINC METALLOPROTEASE YME1L1"/>
    <property type="match status" value="1"/>
</dbReference>
<evidence type="ECO:0000256" key="5">
    <source>
        <dbReference type="ARBA" id="ARBA00022692"/>
    </source>
</evidence>
<dbReference type="RefSeq" id="WP_067235640.1">
    <property type="nucleotide sequence ID" value="NZ_LZMZ01000009.1"/>
</dbReference>
<dbReference type="Gene3D" id="1.20.58.760">
    <property type="entry name" value="Peptidase M41"/>
    <property type="match status" value="1"/>
</dbReference>
<proteinExistence type="inferred from homology"/>
<dbReference type="InterPro" id="IPR011546">
    <property type="entry name" value="Pept_M41_FtsH_extracell"/>
</dbReference>
<evidence type="ECO:0000256" key="11">
    <source>
        <dbReference type="ARBA" id="ARBA00022989"/>
    </source>
</evidence>
<dbReference type="GO" id="GO:0006508">
    <property type="term" value="P:proteolysis"/>
    <property type="evidence" value="ECO:0007669"/>
    <property type="project" value="UniProtKB-KW"/>
</dbReference>
<evidence type="ECO:0000256" key="12">
    <source>
        <dbReference type="ARBA" id="ARBA00023049"/>
    </source>
</evidence>
<dbReference type="PROSITE" id="PS00674">
    <property type="entry name" value="AAA"/>
    <property type="match status" value="1"/>
</dbReference>
<dbReference type="SUPFAM" id="SSF52540">
    <property type="entry name" value="P-loop containing nucleoside triphosphate hydrolases"/>
    <property type="match status" value="1"/>
</dbReference>
<dbReference type="InterPro" id="IPR000642">
    <property type="entry name" value="Peptidase_M41"/>
</dbReference>
<dbReference type="STRING" id="34059.A9308_04615"/>
<evidence type="ECO:0000256" key="4">
    <source>
        <dbReference type="ARBA" id="ARBA00022670"/>
    </source>
</evidence>
<dbReference type="OrthoDB" id="9809379at2"/>
<dbReference type="Proteomes" id="UP000092508">
    <property type="component" value="Unassembled WGS sequence"/>
</dbReference>
<dbReference type="Pfam" id="PF00004">
    <property type="entry name" value="AAA"/>
    <property type="match status" value="1"/>
</dbReference>
<evidence type="ECO:0000313" key="20">
    <source>
        <dbReference type="Proteomes" id="UP000092508"/>
    </source>
</evidence>
<dbReference type="Gene3D" id="1.10.8.60">
    <property type="match status" value="1"/>
</dbReference>
<comment type="function">
    <text evidence="15">Acts as a processive, ATP-dependent zinc metallopeptidase for both cytoplasmic and membrane proteins. Plays a role in the quality control of integral membrane proteins.</text>
</comment>
<dbReference type="InterPro" id="IPR005936">
    <property type="entry name" value="FtsH"/>
</dbReference>
<evidence type="ECO:0000256" key="16">
    <source>
        <dbReference type="RuleBase" id="RU003651"/>
    </source>
</evidence>
<dbReference type="EMBL" id="LZMZ01000009">
    <property type="protein sequence ID" value="OBX80022.1"/>
    <property type="molecule type" value="Genomic_DNA"/>
</dbReference>
<feature type="binding site" evidence="15">
    <location>
        <position position="495"/>
    </location>
    <ligand>
        <name>Zn(2+)</name>
        <dbReference type="ChEBI" id="CHEBI:29105"/>
        <note>catalytic</note>
    </ligand>
</feature>
<dbReference type="InterPro" id="IPR037219">
    <property type="entry name" value="Peptidase_M41-like"/>
</dbReference>
<keyword evidence="6 15" id="KW-0479">Metal-binding</keyword>
<evidence type="ECO:0000259" key="18">
    <source>
        <dbReference type="SMART" id="SM00382"/>
    </source>
</evidence>
<evidence type="ECO:0000256" key="1">
    <source>
        <dbReference type="ARBA" id="ARBA00004370"/>
    </source>
</evidence>
<dbReference type="CDD" id="cd19501">
    <property type="entry name" value="RecA-like_FtsH"/>
    <property type="match status" value="1"/>
</dbReference>
<dbReference type="GO" id="GO:0051301">
    <property type="term" value="P:cell division"/>
    <property type="evidence" value="ECO:0007669"/>
    <property type="project" value="UniProtKB-KW"/>
</dbReference>
<dbReference type="AlphaFoldDB" id="A0A1B8QEF1"/>
<feature type="binding site" evidence="15">
    <location>
        <begin position="197"/>
        <end position="204"/>
    </location>
    <ligand>
        <name>ATP</name>
        <dbReference type="ChEBI" id="CHEBI:30616"/>
    </ligand>
</feature>
<keyword evidence="13 15" id="KW-0472">Membrane</keyword>
<dbReference type="Gene3D" id="3.40.50.300">
    <property type="entry name" value="P-loop containing nucleotide triphosphate hydrolases"/>
    <property type="match status" value="1"/>
</dbReference>
<dbReference type="PANTHER" id="PTHR23076">
    <property type="entry name" value="METALLOPROTEASE M41 FTSH"/>
    <property type="match status" value="1"/>
</dbReference>
<dbReference type="SMART" id="SM00382">
    <property type="entry name" value="AAA"/>
    <property type="match status" value="1"/>
</dbReference>
<comment type="caution">
    <text evidence="15">Lacks conserved residue(s) required for the propagation of feature annotation.</text>
</comment>
<keyword evidence="11 15" id="KW-1133">Transmembrane helix</keyword>
<dbReference type="HAMAP" id="MF_01458">
    <property type="entry name" value="FtsH"/>
    <property type="match status" value="1"/>
</dbReference>
<dbReference type="EC" id="3.4.24.-" evidence="15"/>
<dbReference type="InterPro" id="IPR027417">
    <property type="entry name" value="P-loop_NTPase"/>
</dbReference>
<evidence type="ECO:0000256" key="3">
    <source>
        <dbReference type="ARBA" id="ARBA00022475"/>
    </source>
</evidence>
<keyword evidence="9 15" id="KW-0862">Zinc</keyword>
<dbReference type="SUPFAM" id="SSF140990">
    <property type="entry name" value="FtsH protease domain-like"/>
    <property type="match status" value="1"/>
</dbReference>
<dbReference type="NCBIfam" id="TIGR01241">
    <property type="entry name" value="FtsH_fam"/>
    <property type="match status" value="1"/>
</dbReference>
<comment type="similarity">
    <text evidence="16">Belongs to the AAA ATPase family.</text>
</comment>
<dbReference type="GO" id="GO:0005886">
    <property type="term" value="C:plasma membrane"/>
    <property type="evidence" value="ECO:0007669"/>
    <property type="project" value="UniProtKB-SubCell"/>
</dbReference>
<dbReference type="InterPro" id="IPR003593">
    <property type="entry name" value="AAA+_ATPase"/>
</dbReference>
<evidence type="ECO:0000256" key="9">
    <source>
        <dbReference type="ARBA" id="ARBA00022833"/>
    </source>
</evidence>
<organism evidence="19 20">
    <name type="scientific">Faucicola atlantae</name>
    <dbReference type="NCBI Taxonomy" id="34059"/>
    <lineage>
        <taxon>Bacteria</taxon>
        <taxon>Pseudomonadati</taxon>
        <taxon>Pseudomonadota</taxon>
        <taxon>Gammaproteobacteria</taxon>
        <taxon>Moraxellales</taxon>
        <taxon>Moraxellaceae</taxon>
        <taxon>Faucicola</taxon>
    </lineage>
</organism>